<sequence length="115" mass="11942">MSNATHTPGPFVVGQSENQRQHGGQWGIGLGSYPDGGVRGFGDIGDDRPYMLITGICSEADAHRFAAAPELLSELIDLRRRFHNACRAAGSDEEFVSGSTPGADAAIAKAKGGAA</sequence>
<organism evidence="2 3">
    <name type="scientific">Sphingobium scionense</name>
    <dbReference type="NCBI Taxonomy" id="1404341"/>
    <lineage>
        <taxon>Bacteria</taxon>
        <taxon>Pseudomonadati</taxon>
        <taxon>Pseudomonadota</taxon>
        <taxon>Alphaproteobacteria</taxon>
        <taxon>Sphingomonadales</taxon>
        <taxon>Sphingomonadaceae</taxon>
        <taxon>Sphingobium</taxon>
    </lineage>
</organism>
<proteinExistence type="predicted"/>
<evidence type="ECO:0000313" key="3">
    <source>
        <dbReference type="Proteomes" id="UP000590524"/>
    </source>
</evidence>
<dbReference type="RefSeq" id="WP_188081747.1">
    <property type="nucleotide sequence ID" value="NZ_JACIEU010000006.1"/>
</dbReference>
<protein>
    <submittedName>
        <fullName evidence="2">Uncharacterized protein</fullName>
    </submittedName>
</protein>
<keyword evidence="3" id="KW-1185">Reference proteome</keyword>
<feature type="region of interest" description="Disordered" evidence="1">
    <location>
        <begin position="1"/>
        <end position="31"/>
    </location>
</feature>
<comment type="caution">
    <text evidence="2">The sequence shown here is derived from an EMBL/GenBank/DDBJ whole genome shotgun (WGS) entry which is preliminary data.</text>
</comment>
<evidence type="ECO:0000256" key="1">
    <source>
        <dbReference type="SAM" id="MobiDB-lite"/>
    </source>
</evidence>
<dbReference type="Proteomes" id="UP000590524">
    <property type="component" value="Unassembled WGS sequence"/>
</dbReference>
<gene>
    <name evidence="2" type="ORF">GGQ90_001733</name>
</gene>
<accession>A0A7W6PU35</accession>
<name>A0A7W6PU35_9SPHN</name>
<dbReference type="EMBL" id="JACIEU010000006">
    <property type="protein sequence ID" value="MBB4147955.1"/>
    <property type="molecule type" value="Genomic_DNA"/>
</dbReference>
<evidence type="ECO:0000313" key="2">
    <source>
        <dbReference type="EMBL" id="MBB4147955.1"/>
    </source>
</evidence>
<reference evidence="2 3" key="1">
    <citation type="submission" date="2020-08" db="EMBL/GenBank/DDBJ databases">
        <title>Genomic Encyclopedia of Type Strains, Phase IV (KMG-IV): sequencing the most valuable type-strain genomes for metagenomic binning, comparative biology and taxonomic classification.</title>
        <authorList>
            <person name="Goeker M."/>
        </authorList>
    </citation>
    <scope>NUCLEOTIDE SEQUENCE [LARGE SCALE GENOMIC DNA]</scope>
    <source>
        <strain evidence="2 3">DSM 19371</strain>
    </source>
</reference>
<dbReference type="AlphaFoldDB" id="A0A7W6PU35"/>